<gene>
    <name evidence="2" type="ORF">N1851_012378</name>
</gene>
<feature type="region of interest" description="Disordered" evidence="1">
    <location>
        <begin position="1"/>
        <end position="33"/>
    </location>
</feature>
<accession>A0AA47MXL4</accession>
<name>A0AA47MXL4_MERPO</name>
<protein>
    <submittedName>
        <fullName evidence="2">Uncharacterized protein</fullName>
    </submittedName>
</protein>
<dbReference type="AlphaFoldDB" id="A0AA47MXL4"/>
<keyword evidence="3" id="KW-1185">Reference proteome</keyword>
<proteinExistence type="predicted"/>
<dbReference type="EMBL" id="JAOPHQ010002277">
    <property type="protein sequence ID" value="KAK0147917.1"/>
    <property type="molecule type" value="Genomic_DNA"/>
</dbReference>
<reference evidence="2" key="1">
    <citation type="journal article" date="2023" name="Front. Mar. Sci.">
        <title>A new Merluccius polli reference genome to investigate the effects of global change in West African waters.</title>
        <authorList>
            <person name="Mateo J.L."/>
            <person name="Blanco-Fernandez C."/>
            <person name="Garcia-Vazquez E."/>
            <person name="Machado-Schiaffino G."/>
        </authorList>
    </citation>
    <scope>NUCLEOTIDE SEQUENCE</scope>
    <source>
        <strain evidence="2">C29</strain>
        <tissue evidence="2">Fin</tissue>
    </source>
</reference>
<dbReference type="Proteomes" id="UP001174136">
    <property type="component" value="Unassembled WGS sequence"/>
</dbReference>
<evidence type="ECO:0000313" key="2">
    <source>
        <dbReference type="EMBL" id="KAK0147917.1"/>
    </source>
</evidence>
<comment type="caution">
    <text evidence="2">The sequence shown here is derived from an EMBL/GenBank/DDBJ whole genome shotgun (WGS) entry which is preliminary data.</text>
</comment>
<sequence length="88" mass="10013">MDAIRSNPAGKGVTQTSGHCGPSATREGWLRPWDQRTSVEQGYSRLVVEEIPRQEEATRFAKAVAQAKQGQWMRWEGVEKKNISWKEL</sequence>
<organism evidence="2 3">
    <name type="scientific">Merluccius polli</name>
    <name type="common">Benguela hake</name>
    <name type="synonym">Merluccius cadenati</name>
    <dbReference type="NCBI Taxonomy" id="89951"/>
    <lineage>
        <taxon>Eukaryota</taxon>
        <taxon>Metazoa</taxon>
        <taxon>Chordata</taxon>
        <taxon>Craniata</taxon>
        <taxon>Vertebrata</taxon>
        <taxon>Euteleostomi</taxon>
        <taxon>Actinopterygii</taxon>
        <taxon>Neopterygii</taxon>
        <taxon>Teleostei</taxon>
        <taxon>Neoteleostei</taxon>
        <taxon>Acanthomorphata</taxon>
        <taxon>Zeiogadaria</taxon>
        <taxon>Gadariae</taxon>
        <taxon>Gadiformes</taxon>
        <taxon>Gadoidei</taxon>
        <taxon>Merlucciidae</taxon>
        <taxon>Merluccius</taxon>
    </lineage>
</organism>
<evidence type="ECO:0000256" key="1">
    <source>
        <dbReference type="SAM" id="MobiDB-lite"/>
    </source>
</evidence>
<evidence type="ECO:0000313" key="3">
    <source>
        <dbReference type="Proteomes" id="UP001174136"/>
    </source>
</evidence>